<organism evidence="2 3">
    <name type="scientific">Anaerotignum lactatifermentans</name>
    <dbReference type="NCBI Taxonomy" id="160404"/>
    <lineage>
        <taxon>Bacteria</taxon>
        <taxon>Bacillati</taxon>
        <taxon>Bacillota</taxon>
        <taxon>Clostridia</taxon>
        <taxon>Lachnospirales</taxon>
        <taxon>Anaerotignaceae</taxon>
        <taxon>Anaerotignum</taxon>
    </lineage>
</organism>
<comment type="caution">
    <text evidence="2">The sequence shown here is derived from an EMBL/GenBank/DDBJ whole genome shotgun (WGS) entry which is preliminary data.</text>
</comment>
<dbReference type="EMBL" id="NFHM01000010">
    <property type="protein sequence ID" value="OUN42940.1"/>
    <property type="molecule type" value="Genomic_DNA"/>
</dbReference>
<dbReference type="AlphaFoldDB" id="A0A1Y3UC53"/>
<dbReference type="CDD" id="cd00118">
    <property type="entry name" value="LysM"/>
    <property type="match status" value="1"/>
</dbReference>
<dbReference type="SUPFAM" id="SSF54106">
    <property type="entry name" value="LysM domain"/>
    <property type="match status" value="1"/>
</dbReference>
<proteinExistence type="predicted"/>
<name>A0A1Y3UC53_9FIRM</name>
<dbReference type="PROSITE" id="PS51782">
    <property type="entry name" value="LYSM"/>
    <property type="match status" value="1"/>
</dbReference>
<reference evidence="3" key="1">
    <citation type="submission" date="2017-04" db="EMBL/GenBank/DDBJ databases">
        <title>Function of individual gut microbiota members based on whole genome sequencing of pure cultures obtained from chicken caecum.</title>
        <authorList>
            <person name="Medvecky M."/>
            <person name="Cejkova D."/>
            <person name="Polansky O."/>
            <person name="Karasova D."/>
            <person name="Kubasova T."/>
            <person name="Cizek A."/>
            <person name="Rychlik I."/>
        </authorList>
    </citation>
    <scope>NUCLEOTIDE SEQUENCE [LARGE SCALE GENOMIC DNA]</scope>
    <source>
        <strain evidence="3">An75</strain>
    </source>
</reference>
<dbReference type="SMART" id="SM00257">
    <property type="entry name" value="LysM"/>
    <property type="match status" value="1"/>
</dbReference>
<sequence length="123" mass="14161">MIRTNRKYVRYLGGVNMDGRKRRRMVRRSRKARKNFLILLTVVLITGIGTIAMGAQTQKTEEVYYESVLIHSGDTLWDIAAEYKADGEKTEHMVGKIQKLNQMRSEHIRAGERILVPVTKEAV</sequence>
<dbReference type="InterPro" id="IPR018392">
    <property type="entry name" value="LysM"/>
</dbReference>
<evidence type="ECO:0000259" key="1">
    <source>
        <dbReference type="PROSITE" id="PS51782"/>
    </source>
</evidence>
<accession>A0A1Y3UC53</accession>
<dbReference type="Gene3D" id="3.10.350.10">
    <property type="entry name" value="LysM domain"/>
    <property type="match status" value="1"/>
</dbReference>
<feature type="domain" description="LysM" evidence="1">
    <location>
        <begin position="66"/>
        <end position="116"/>
    </location>
</feature>
<protein>
    <recommendedName>
        <fullName evidence="1">LysM domain-containing protein</fullName>
    </recommendedName>
</protein>
<dbReference type="Pfam" id="PF01476">
    <property type="entry name" value="LysM"/>
    <property type="match status" value="1"/>
</dbReference>
<gene>
    <name evidence="2" type="ORF">B5G26_08280</name>
</gene>
<evidence type="ECO:0000313" key="2">
    <source>
        <dbReference type="EMBL" id="OUN42940.1"/>
    </source>
</evidence>
<evidence type="ECO:0000313" key="3">
    <source>
        <dbReference type="Proteomes" id="UP000195455"/>
    </source>
</evidence>
<dbReference type="InterPro" id="IPR036779">
    <property type="entry name" value="LysM_dom_sf"/>
</dbReference>
<dbReference type="Proteomes" id="UP000195455">
    <property type="component" value="Unassembled WGS sequence"/>
</dbReference>